<evidence type="ECO:0000313" key="2">
    <source>
        <dbReference type="Proteomes" id="UP001472677"/>
    </source>
</evidence>
<proteinExistence type="predicted"/>
<dbReference type="EMBL" id="JBBPBM010000036">
    <property type="protein sequence ID" value="KAK8529380.1"/>
    <property type="molecule type" value="Genomic_DNA"/>
</dbReference>
<reference evidence="1 2" key="1">
    <citation type="journal article" date="2024" name="G3 (Bethesda)">
        <title>Genome assembly of Hibiscus sabdariffa L. provides insights into metabolisms of medicinal natural products.</title>
        <authorList>
            <person name="Kim T."/>
        </authorList>
    </citation>
    <scope>NUCLEOTIDE SEQUENCE [LARGE SCALE GENOMIC DNA]</scope>
    <source>
        <strain evidence="1">TK-2024</strain>
        <tissue evidence="1">Old leaves</tissue>
    </source>
</reference>
<keyword evidence="2" id="KW-1185">Reference proteome</keyword>
<dbReference type="Proteomes" id="UP001472677">
    <property type="component" value="Unassembled WGS sequence"/>
</dbReference>
<evidence type="ECO:0000313" key="1">
    <source>
        <dbReference type="EMBL" id="KAK8529380.1"/>
    </source>
</evidence>
<gene>
    <name evidence="1" type="ORF">V6N12_060162</name>
</gene>
<organism evidence="1 2">
    <name type="scientific">Hibiscus sabdariffa</name>
    <name type="common">roselle</name>
    <dbReference type="NCBI Taxonomy" id="183260"/>
    <lineage>
        <taxon>Eukaryota</taxon>
        <taxon>Viridiplantae</taxon>
        <taxon>Streptophyta</taxon>
        <taxon>Embryophyta</taxon>
        <taxon>Tracheophyta</taxon>
        <taxon>Spermatophyta</taxon>
        <taxon>Magnoliopsida</taxon>
        <taxon>eudicotyledons</taxon>
        <taxon>Gunneridae</taxon>
        <taxon>Pentapetalae</taxon>
        <taxon>rosids</taxon>
        <taxon>malvids</taxon>
        <taxon>Malvales</taxon>
        <taxon>Malvaceae</taxon>
        <taxon>Malvoideae</taxon>
        <taxon>Hibiscus</taxon>
    </lineage>
</organism>
<accession>A0ABR2D3N3</accession>
<comment type="caution">
    <text evidence="1">The sequence shown here is derived from an EMBL/GenBank/DDBJ whole genome shotgun (WGS) entry which is preliminary data.</text>
</comment>
<protein>
    <submittedName>
        <fullName evidence="1">Uncharacterized protein</fullName>
    </submittedName>
</protein>
<sequence>MKVELSESYVVREMAINVDLIVVHSDVPLEGHVGFVLNYINLEVLYGFGNNGSAFEDPVGFVANVDVLEEFPALQASVQKK</sequence>
<name>A0ABR2D3N3_9ROSI</name>